<evidence type="ECO:0000313" key="3">
    <source>
        <dbReference type="Proteomes" id="UP000091857"/>
    </source>
</evidence>
<feature type="compositionally biased region" description="Basic and acidic residues" evidence="1">
    <location>
        <begin position="312"/>
        <end position="322"/>
    </location>
</feature>
<gene>
    <name evidence="2" type="ORF">MANES_06G099800v8</name>
</gene>
<feature type="compositionally biased region" description="Basic residues" evidence="1">
    <location>
        <begin position="116"/>
        <end position="125"/>
    </location>
</feature>
<proteinExistence type="predicted"/>
<dbReference type="GO" id="GO:0005634">
    <property type="term" value="C:nucleus"/>
    <property type="evidence" value="ECO:0000318"/>
    <property type="project" value="GO_Central"/>
</dbReference>
<dbReference type="Proteomes" id="UP000091857">
    <property type="component" value="Chromosome 6"/>
</dbReference>
<dbReference type="OrthoDB" id="1939205at2759"/>
<feature type="compositionally biased region" description="Basic and acidic residues" evidence="1">
    <location>
        <begin position="82"/>
        <end position="100"/>
    </location>
</feature>
<dbReference type="EMBL" id="CM004392">
    <property type="protein sequence ID" value="OAY47708.1"/>
    <property type="molecule type" value="Genomic_DNA"/>
</dbReference>
<feature type="compositionally biased region" description="Low complexity" evidence="1">
    <location>
        <begin position="41"/>
        <end position="63"/>
    </location>
</feature>
<organism evidence="2 3">
    <name type="scientific">Manihot esculenta</name>
    <name type="common">Cassava</name>
    <name type="synonym">Jatropha manihot</name>
    <dbReference type="NCBI Taxonomy" id="3983"/>
    <lineage>
        <taxon>Eukaryota</taxon>
        <taxon>Viridiplantae</taxon>
        <taxon>Streptophyta</taxon>
        <taxon>Embryophyta</taxon>
        <taxon>Tracheophyta</taxon>
        <taxon>Spermatophyta</taxon>
        <taxon>Magnoliopsida</taxon>
        <taxon>eudicotyledons</taxon>
        <taxon>Gunneridae</taxon>
        <taxon>Pentapetalae</taxon>
        <taxon>rosids</taxon>
        <taxon>fabids</taxon>
        <taxon>Malpighiales</taxon>
        <taxon>Euphorbiaceae</taxon>
        <taxon>Crotonoideae</taxon>
        <taxon>Manihoteae</taxon>
        <taxon>Manihot</taxon>
    </lineage>
</organism>
<keyword evidence="3" id="KW-1185">Reference proteome</keyword>
<dbReference type="InterPro" id="IPR034604">
    <property type="entry name" value="SRRP53"/>
</dbReference>
<dbReference type="PANTHER" id="PTHR31968">
    <property type="entry name" value="SERINE/ARGININE-RELATED PROTEIN 53"/>
    <property type="match status" value="1"/>
</dbReference>
<feature type="region of interest" description="Disordered" evidence="1">
    <location>
        <begin position="297"/>
        <end position="346"/>
    </location>
</feature>
<feature type="compositionally biased region" description="Basic and acidic residues" evidence="1">
    <location>
        <begin position="177"/>
        <end position="195"/>
    </location>
</feature>
<reference evidence="3" key="1">
    <citation type="journal article" date="2016" name="Nat. Biotechnol.">
        <title>Sequencing wild and cultivated cassava and related species reveals extensive interspecific hybridization and genetic diversity.</title>
        <authorList>
            <person name="Bredeson J.V."/>
            <person name="Lyons J.B."/>
            <person name="Prochnik S.E."/>
            <person name="Wu G.A."/>
            <person name="Ha C.M."/>
            <person name="Edsinger-Gonzales E."/>
            <person name="Grimwood J."/>
            <person name="Schmutz J."/>
            <person name="Rabbi I.Y."/>
            <person name="Egesi C."/>
            <person name="Nauluvula P."/>
            <person name="Lebot V."/>
            <person name="Ndunguru J."/>
            <person name="Mkamilo G."/>
            <person name="Bart R.S."/>
            <person name="Setter T.L."/>
            <person name="Gleadow R.M."/>
            <person name="Kulakow P."/>
            <person name="Ferguson M.E."/>
            <person name="Rounsley S."/>
            <person name="Rokhsar D.S."/>
        </authorList>
    </citation>
    <scope>NUCLEOTIDE SEQUENCE [LARGE SCALE GENOMIC DNA]</scope>
    <source>
        <strain evidence="3">cv. AM560-2</strain>
    </source>
</reference>
<dbReference type="PANTHER" id="PTHR31968:SF4">
    <property type="entry name" value="SERINE_ARGININE-RELATED PROTEIN 53"/>
    <property type="match status" value="1"/>
</dbReference>
<feature type="compositionally biased region" description="Basic residues" evidence="1">
    <location>
        <begin position="159"/>
        <end position="176"/>
    </location>
</feature>
<dbReference type="Gramene" id="Manes.06G099800.1.v8.1">
    <property type="protein sequence ID" value="Manes.06G099800.1.v8.1.CDS"/>
    <property type="gene ID" value="Manes.06G099800.v8.1"/>
</dbReference>
<accession>A0A2C9VR26</accession>
<dbReference type="OMA" id="GYDKMSA"/>
<dbReference type="STRING" id="3983.A0A2C9VR26"/>
<dbReference type="GO" id="GO:0000380">
    <property type="term" value="P:alternative mRNA splicing, via spliceosome"/>
    <property type="evidence" value="ECO:0000318"/>
    <property type="project" value="GO_Central"/>
</dbReference>
<evidence type="ECO:0000256" key="1">
    <source>
        <dbReference type="SAM" id="MobiDB-lite"/>
    </source>
</evidence>
<comment type="caution">
    <text evidence="2">The sequence shown here is derived from an EMBL/GenBank/DDBJ whole genome shotgun (WGS) entry which is preliminary data.</text>
</comment>
<evidence type="ECO:0000313" key="2">
    <source>
        <dbReference type="EMBL" id="OAY47708.1"/>
    </source>
</evidence>
<feature type="region of interest" description="Disordered" evidence="1">
    <location>
        <begin position="15"/>
        <end position="210"/>
    </location>
</feature>
<sequence>MEEEKAVAYYDELTRKGEGAARFKQGLGFSSNNEPAPSKGSALPSYSSFLSSFVKSSSPSQTSKFEKQAQLESIQNKLKKKPKDDSSSRVSERSSRESSGRHRSRSRERDKDRDRGRHHRRRSTSRSRERYRGRDRDRRRSRSRSKSRSLSPRRDRKSERRNRSRSLSPRGRRRSEKSRSNDVERERGGKERNESVDYSQLIPGFEKMTPAERVKARMKLQLDETAEKDTAKGMGSGWERFEFNKDAPLDDEELEAAEDDARLVKHIGQSFRFSAVEARKEEAIKAAHDEAMFGAPVLPGSMISDSEPEASNNEKESNRAEVTKGLLSEKVLAKQQGSWRDRARKA</sequence>
<dbReference type="AlphaFoldDB" id="A0A2C9VR26"/>
<dbReference type="GO" id="GO:0005737">
    <property type="term" value="C:cytoplasm"/>
    <property type="evidence" value="ECO:0000318"/>
    <property type="project" value="GO_Central"/>
</dbReference>
<feature type="compositionally biased region" description="Basic and acidic residues" evidence="1">
    <location>
        <begin position="126"/>
        <end position="138"/>
    </location>
</feature>
<name>A0A2C9VR26_MANES</name>
<protein>
    <submittedName>
        <fullName evidence="2">Uncharacterized protein</fullName>
    </submittedName>
</protein>